<evidence type="ECO:0000313" key="3">
    <source>
        <dbReference type="Proteomes" id="UP001318682"/>
    </source>
</evidence>
<dbReference type="Pfam" id="PF00149">
    <property type="entry name" value="Metallophos"/>
    <property type="match status" value="1"/>
</dbReference>
<evidence type="ECO:0000259" key="1">
    <source>
        <dbReference type="Pfam" id="PF00149"/>
    </source>
</evidence>
<sequence length="242" mass="27218">MPQPIYAIGDIHGQIDELHRVLGLIEADGGPDAQIVFLGDYVDRGPDSRAVLQFLIDAKAAGCNWIPIKGNHDRYLERFLDNMTLLDPATRPDLFWFNPRLGGDKTMASYGVTAEEGMPVDPIHAAARKAVPQAHRDFLKNLPLTHQTDALLFVHAGIRPKVRLDQQIEDDLIWIRQPFLDYHRSHGPLVVHGHTALDYPEHYGNRVNLDAGAGYFRPLHAAVFEGRECWLLSDTGRRALRP</sequence>
<proteinExistence type="predicted"/>
<dbReference type="EC" id="3.6.1.41" evidence="2"/>
<dbReference type="GO" id="GO:0008803">
    <property type="term" value="F:bis(5'-nucleosyl)-tetraphosphatase (symmetrical) activity"/>
    <property type="evidence" value="ECO:0007669"/>
    <property type="project" value="UniProtKB-EC"/>
</dbReference>
<dbReference type="RefSeq" id="WP_187431708.1">
    <property type="nucleotide sequence ID" value="NZ_CP143423.1"/>
</dbReference>
<dbReference type="InterPro" id="IPR004843">
    <property type="entry name" value="Calcineurin-like_PHP"/>
</dbReference>
<dbReference type="SUPFAM" id="SSF56300">
    <property type="entry name" value="Metallo-dependent phosphatases"/>
    <property type="match status" value="1"/>
</dbReference>
<dbReference type="InterPro" id="IPR050126">
    <property type="entry name" value="Ap4A_hydrolase"/>
</dbReference>
<dbReference type="PANTHER" id="PTHR42850">
    <property type="entry name" value="METALLOPHOSPHOESTERASE"/>
    <property type="match status" value="1"/>
</dbReference>
<keyword evidence="2" id="KW-0378">Hydrolase</keyword>
<keyword evidence="3" id="KW-1185">Reference proteome</keyword>
<dbReference type="EMBL" id="CP143423">
    <property type="protein sequence ID" value="WVX51399.1"/>
    <property type="molecule type" value="Genomic_DNA"/>
</dbReference>
<protein>
    <submittedName>
        <fullName evidence="2">Bis(5'-nucleosyl)-tetraphosphatase, symmetrical</fullName>
        <ecNumber evidence="2">3.6.1.41</ecNumber>
    </submittedName>
</protein>
<dbReference type="Gene3D" id="3.60.21.10">
    <property type="match status" value="1"/>
</dbReference>
<dbReference type="InterPro" id="IPR006186">
    <property type="entry name" value="Ser/Thr-sp_prot-phosphatase"/>
</dbReference>
<dbReference type="PRINTS" id="PR00114">
    <property type="entry name" value="STPHPHTASE"/>
</dbReference>
<reference evidence="2 3" key="1">
    <citation type="submission" date="2015-07" db="EMBL/GenBank/DDBJ databases">
        <authorList>
            <person name="Voget S."/>
            <person name="Dogs M."/>
            <person name="Brinkhoff T.H."/>
            <person name="Daniel R."/>
        </authorList>
    </citation>
    <scope>NUCLEOTIDE SEQUENCE [LARGE SCALE GENOMIC DNA]</scope>
    <source>
        <strain evidence="2 3">B14</strain>
    </source>
</reference>
<reference evidence="3" key="2">
    <citation type="submission" date="2024-01" db="EMBL/GenBank/DDBJ databases">
        <title>Roseobacter fucihabitans sp. nov., isolated from the brown alga Fucus spiralis.</title>
        <authorList>
            <person name="Hahnke S."/>
            <person name="Berger M."/>
            <person name="Schlingloff A."/>
            <person name="Athale I."/>
            <person name="Neumann-Schaal M."/>
            <person name="Adenaya A."/>
            <person name="Poehlein A."/>
            <person name="Daniel R."/>
            <person name="Pertersen J."/>
            <person name="Brinkhoff T."/>
        </authorList>
    </citation>
    <scope>NUCLEOTIDE SEQUENCE [LARGE SCALE GENOMIC DNA]</scope>
    <source>
        <strain evidence="3">B14</strain>
    </source>
</reference>
<dbReference type="PANTHER" id="PTHR42850:SF4">
    <property type="entry name" value="ZINC-DEPENDENT ENDOPOLYPHOSPHATASE"/>
    <property type="match status" value="1"/>
</dbReference>
<dbReference type="InterPro" id="IPR029052">
    <property type="entry name" value="Metallo-depent_PP-like"/>
</dbReference>
<accession>A0ABZ2C3M3</accession>
<dbReference type="Proteomes" id="UP001318682">
    <property type="component" value="Chromosome"/>
</dbReference>
<evidence type="ECO:0000313" key="2">
    <source>
        <dbReference type="EMBL" id="WVX51399.1"/>
    </source>
</evidence>
<name>A0ABZ2C3M3_9RHOB</name>
<feature type="domain" description="Calcineurin-like phosphoesterase" evidence="1">
    <location>
        <begin position="4"/>
        <end position="198"/>
    </location>
</feature>
<gene>
    <name evidence="2" type="primary">apaH</name>
    <name evidence="2" type="ORF">ROLI_045000</name>
</gene>
<organism evidence="2 3">
    <name type="scientific">Roseobacter fucihabitans</name>
    <dbReference type="NCBI Taxonomy" id="1537242"/>
    <lineage>
        <taxon>Bacteria</taxon>
        <taxon>Pseudomonadati</taxon>
        <taxon>Pseudomonadota</taxon>
        <taxon>Alphaproteobacteria</taxon>
        <taxon>Rhodobacterales</taxon>
        <taxon>Roseobacteraceae</taxon>
        <taxon>Roseobacter</taxon>
    </lineage>
</organism>
<dbReference type="CDD" id="cd00144">
    <property type="entry name" value="MPP_PPP_family"/>
    <property type="match status" value="1"/>
</dbReference>